<evidence type="ECO:0000256" key="1">
    <source>
        <dbReference type="SAM" id="MobiDB-lite"/>
    </source>
</evidence>
<accession>A0A8J3GMG1</accession>
<feature type="compositionally biased region" description="Polar residues" evidence="1">
    <location>
        <begin position="41"/>
        <end position="54"/>
    </location>
</feature>
<comment type="caution">
    <text evidence="2">The sequence shown here is derived from an EMBL/GenBank/DDBJ whole genome shotgun (WGS) entry which is preliminary data.</text>
</comment>
<sequence length="108" mass="12000">MDAAFVETGMKTGVAIVGVIPEAWRLVANDPPDFQTTYARAQTPEWNRTHNPSTVMKPGLPPEVRTLTPRHSSQANSRSEITLRLWRTIPRRRSATAHPARVSDGISL</sequence>
<proteinExistence type="predicted"/>
<gene>
    <name evidence="2" type="ORF">GCM10016234_40030</name>
</gene>
<reference evidence="2" key="2">
    <citation type="submission" date="2020-09" db="EMBL/GenBank/DDBJ databases">
        <authorList>
            <person name="Sun Q."/>
            <person name="Kim S."/>
        </authorList>
    </citation>
    <scope>NUCLEOTIDE SEQUENCE</scope>
    <source>
        <strain evidence="2">KCTC 42249</strain>
    </source>
</reference>
<organism evidence="2 3">
    <name type="scientific">Tianweitania populi</name>
    <dbReference type="NCBI Taxonomy" id="1607949"/>
    <lineage>
        <taxon>Bacteria</taxon>
        <taxon>Pseudomonadati</taxon>
        <taxon>Pseudomonadota</taxon>
        <taxon>Alphaproteobacteria</taxon>
        <taxon>Hyphomicrobiales</taxon>
        <taxon>Phyllobacteriaceae</taxon>
        <taxon>Tianweitania</taxon>
    </lineage>
</organism>
<dbReference type="Proteomes" id="UP000630142">
    <property type="component" value="Unassembled WGS sequence"/>
</dbReference>
<dbReference type="EMBL" id="BMZQ01000006">
    <property type="protein sequence ID" value="GHD24096.1"/>
    <property type="molecule type" value="Genomic_DNA"/>
</dbReference>
<feature type="compositionally biased region" description="Polar residues" evidence="1">
    <location>
        <begin position="69"/>
        <end position="79"/>
    </location>
</feature>
<evidence type="ECO:0000313" key="2">
    <source>
        <dbReference type="EMBL" id="GHD24096.1"/>
    </source>
</evidence>
<name>A0A8J3GMG1_9HYPH</name>
<evidence type="ECO:0000313" key="3">
    <source>
        <dbReference type="Proteomes" id="UP000630142"/>
    </source>
</evidence>
<keyword evidence="3" id="KW-1185">Reference proteome</keyword>
<reference evidence="2" key="1">
    <citation type="journal article" date="2014" name="Int. J. Syst. Evol. Microbiol.">
        <title>Complete genome sequence of Corynebacterium casei LMG S-19264T (=DSM 44701T), isolated from a smear-ripened cheese.</title>
        <authorList>
            <consortium name="US DOE Joint Genome Institute (JGI-PGF)"/>
            <person name="Walter F."/>
            <person name="Albersmeier A."/>
            <person name="Kalinowski J."/>
            <person name="Ruckert C."/>
        </authorList>
    </citation>
    <scope>NUCLEOTIDE SEQUENCE</scope>
    <source>
        <strain evidence="2">KCTC 42249</strain>
    </source>
</reference>
<feature type="region of interest" description="Disordered" evidence="1">
    <location>
        <begin position="41"/>
        <end position="79"/>
    </location>
</feature>
<protein>
    <submittedName>
        <fullName evidence="2">Uncharacterized protein</fullName>
    </submittedName>
</protein>
<dbReference type="AlphaFoldDB" id="A0A8J3GMG1"/>